<keyword evidence="3 16" id="KW-0813">Transport</keyword>
<dbReference type="SUPFAM" id="SSF49503">
    <property type="entry name" value="Cupredoxins"/>
    <property type="match status" value="1"/>
</dbReference>
<reference evidence="22 23" key="1">
    <citation type="submission" date="2017-10" db="EMBL/GenBank/DDBJ databases">
        <title>Draft genome of Longibacter Salinarum.</title>
        <authorList>
            <person name="Goh K.M."/>
            <person name="Shamsir M.S."/>
            <person name="Lim S.W."/>
        </authorList>
    </citation>
    <scope>NUCLEOTIDE SEQUENCE [LARGE SCALE GENOMIC DNA]</scope>
    <source>
        <strain evidence="22 23">KCTC 52045</strain>
    </source>
</reference>
<feature type="domain" description="Cytochrome oxidase subunit II copper A binding" evidence="19">
    <location>
        <begin position="98"/>
        <end position="208"/>
    </location>
</feature>
<dbReference type="EMBL" id="PDEQ01000002">
    <property type="protein sequence ID" value="PEN14362.1"/>
    <property type="molecule type" value="Genomic_DNA"/>
</dbReference>
<dbReference type="GO" id="GO:0005886">
    <property type="term" value="C:plasma membrane"/>
    <property type="evidence" value="ECO:0007669"/>
    <property type="project" value="UniProtKB-SubCell"/>
</dbReference>
<evidence type="ECO:0000256" key="17">
    <source>
        <dbReference type="RuleBase" id="RU004024"/>
    </source>
</evidence>
<evidence type="ECO:0000256" key="12">
    <source>
        <dbReference type="ARBA" id="ARBA00023008"/>
    </source>
</evidence>
<organism evidence="22 23">
    <name type="scientific">Longibacter salinarum</name>
    <dbReference type="NCBI Taxonomy" id="1850348"/>
    <lineage>
        <taxon>Bacteria</taxon>
        <taxon>Pseudomonadati</taxon>
        <taxon>Rhodothermota</taxon>
        <taxon>Rhodothermia</taxon>
        <taxon>Rhodothermales</taxon>
        <taxon>Salisaetaceae</taxon>
        <taxon>Longibacter</taxon>
    </lineage>
</organism>
<dbReference type="PROSITE" id="PS50857">
    <property type="entry name" value="COX2_CUA"/>
    <property type="match status" value="1"/>
</dbReference>
<dbReference type="InterPro" id="IPR011759">
    <property type="entry name" value="Cyt_c_oxidase_su2_TM_dom"/>
</dbReference>
<evidence type="ECO:0000259" key="19">
    <source>
        <dbReference type="PROSITE" id="PS50857"/>
    </source>
</evidence>
<comment type="function">
    <text evidence="14 17">Subunits I and II form the functional core of the enzyme complex. Electrons originating in cytochrome c are transferred via heme a and Cu(A) to the binuclear center formed by heme a3 and Cu(B).</text>
</comment>
<dbReference type="GO" id="GO:0004129">
    <property type="term" value="F:cytochrome-c oxidase activity"/>
    <property type="evidence" value="ECO:0007669"/>
    <property type="project" value="UniProtKB-EC"/>
</dbReference>
<dbReference type="EC" id="7.1.1.9" evidence="17"/>
<dbReference type="SUPFAM" id="SSF81464">
    <property type="entry name" value="Cytochrome c oxidase subunit II-like, transmembrane region"/>
    <property type="match status" value="1"/>
</dbReference>
<dbReference type="InterPro" id="IPR009056">
    <property type="entry name" value="Cyt_c-like_dom"/>
</dbReference>
<dbReference type="Pfam" id="PF00034">
    <property type="entry name" value="Cytochrom_C"/>
    <property type="match status" value="1"/>
</dbReference>
<keyword evidence="7 15" id="KW-0479">Metal-binding</keyword>
<dbReference type="GO" id="GO:0005507">
    <property type="term" value="F:copper ion binding"/>
    <property type="evidence" value="ECO:0007669"/>
    <property type="project" value="InterPro"/>
</dbReference>
<comment type="subcellular location">
    <subcellularLocation>
        <location evidence="16">Cell membrane</location>
        <topology evidence="16">Multi-pass membrane protein</topology>
    </subcellularLocation>
    <subcellularLocation>
        <location evidence="1">Membrane</location>
        <topology evidence="1">Multi-pass membrane protein</topology>
    </subcellularLocation>
</comment>
<dbReference type="GO" id="GO:0042773">
    <property type="term" value="P:ATP synthesis coupled electron transport"/>
    <property type="evidence" value="ECO:0007669"/>
    <property type="project" value="TreeGrafter"/>
</dbReference>
<evidence type="ECO:0000256" key="4">
    <source>
        <dbReference type="ARBA" id="ARBA00022617"/>
    </source>
</evidence>
<keyword evidence="5 16" id="KW-0679">Respiratory chain</keyword>
<keyword evidence="12 17" id="KW-0186">Copper</keyword>
<dbReference type="InterPro" id="IPR045187">
    <property type="entry name" value="CcO_II"/>
</dbReference>
<evidence type="ECO:0000256" key="3">
    <source>
        <dbReference type="ARBA" id="ARBA00022448"/>
    </source>
</evidence>
<feature type="domain" description="Cytochrome c" evidence="21">
    <location>
        <begin position="217"/>
        <end position="313"/>
    </location>
</feature>
<keyword evidence="13 18" id="KW-0472">Membrane</keyword>
<dbReference type="SUPFAM" id="SSF46626">
    <property type="entry name" value="Cytochrome c"/>
    <property type="match status" value="1"/>
</dbReference>
<dbReference type="NCBIfam" id="TIGR02866">
    <property type="entry name" value="CoxB"/>
    <property type="match status" value="1"/>
</dbReference>
<dbReference type="GO" id="GO:0016491">
    <property type="term" value="F:oxidoreductase activity"/>
    <property type="evidence" value="ECO:0007669"/>
    <property type="project" value="InterPro"/>
</dbReference>
<comment type="catalytic activity">
    <reaction evidence="17">
        <text>4 Fe(II)-[cytochrome c] + O2 + 8 H(+)(in) = 4 Fe(III)-[cytochrome c] + 2 H2O + 4 H(+)(out)</text>
        <dbReference type="Rhea" id="RHEA:11436"/>
        <dbReference type="Rhea" id="RHEA-COMP:10350"/>
        <dbReference type="Rhea" id="RHEA-COMP:14399"/>
        <dbReference type="ChEBI" id="CHEBI:15377"/>
        <dbReference type="ChEBI" id="CHEBI:15378"/>
        <dbReference type="ChEBI" id="CHEBI:15379"/>
        <dbReference type="ChEBI" id="CHEBI:29033"/>
        <dbReference type="ChEBI" id="CHEBI:29034"/>
        <dbReference type="EC" id="7.1.1.9"/>
    </reaction>
</comment>
<dbReference type="Pfam" id="PF00116">
    <property type="entry name" value="COX2"/>
    <property type="match status" value="1"/>
</dbReference>
<proteinExistence type="inferred from homology"/>
<sequence>MGDQGTFWLPDGASTIAPEVDSLFMFVTWVSTILFVGVVLAMLYFAIRYRRKSPGDRPQPIKESKILEISWIVVPTILVLLVFNWGFKSFVKMGVAPPNAYEIRAEAWKWNWRFTYPNGTTSQDLYVPVNQPVKMKMSSQDVIHSFFVPAFRVKKDVVPNRYSQVWFEATETGNFDVFCTEYCGTAHSDMMATVKVVSQSEFNEWLESGGGATDDMPLPELGELLYEQQGCQTCHSMDGSPKVGPTWKDLYGKPNHPMADGSTVTADEDYLKEAIVEPGAKIVEGYQNVMPASYSSLSERELAALIEFMKANSQYAEDGSGS</sequence>
<keyword evidence="11 15" id="KW-0408">Iron</keyword>
<dbReference type="PANTHER" id="PTHR22888:SF9">
    <property type="entry name" value="CYTOCHROME C OXIDASE SUBUNIT 2"/>
    <property type="match status" value="1"/>
</dbReference>
<comment type="caution">
    <text evidence="22">The sequence shown here is derived from an EMBL/GenBank/DDBJ whole genome shotgun (WGS) entry which is preliminary data.</text>
</comment>
<dbReference type="InterPro" id="IPR008972">
    <property type="entry name" value="Cupredoxin"/>
</dbReference>
<comment type="cofactor">
    <cofactor evidence="17">
        <name>Cu cation</name>
        <dbReference type="ChEBI" id="CHEBI:23378"/>
    </cofactor>
    <text evidence="17">Binds a copper A center.</text>
</comment>
<evidence type="ECO:0000256" key="10">
    <source>
        <dbReference type="ARBA" id="ARBA00022989"/>
    </source>
</evidence>
<evidence type="ECO:0000256" key="14">
    <source>
        <dbReference type="ARBA" id="ARBA00024688"/>
    </source>
</evidence>
<dbReference type="CDD" id="cd13915">
    <property type="entry name" value="CuRO_HCO_II_like_2"/>
    <property type="match status" value="1"/>
</dbReference>
<dbReference type="GO" id="GO:0020037">
    <property type="term" value="F:heme binding"/>
    <property type="evidence" value="ECO:0007669"/>
    <property type="project" value="InterPro"/>
</dbReference>
<keyword evidence="6 16" id="KW-0812">Transmembrane</keyword>
<keyword evidence="4 15" id="KW-0349">Heme</keyword>
<feature type="transmembrane region" description="Helical" evidence="18">
    <location>
        <begin position="23"/>
        <end position="45"/>
    </location>
</feature>
<evidence type="ECO:0000256" key="16">
    <source>
        <dbReference type="RuleBase" id="RU000456"/>
    </source>
</evidence>
<dbReference type="InterPro" id="IPR036909">
    <property type="entry name" value="Cyt_c-like_dom_sf"/>
</dbReference>
<dbReference type="PANTHER" id="PTHR22888">
    <property type="entry name" value="CYTOCHROME C OXIDASE, SUBUNIT II"/>
    <property type="match status" value="1"/>
</dbReference>
<dbReference type="OrthoDB" id="9781261at2"/>
<dbReference type="InterPro" id="IPR036257">
    <property type="entry name" value="Cyt_c_oxidase_su2_TM_sf"/>
</dbReference>
<evidence type="ECO:0000313" key="22">
    <source>
        <dbReference type="EMBL" id="PEN14362.1"/>
    </source>
</evidence>
<dbReference type="InterPro" id="IPR002429">
    <property type="entry name" value="CcO_II-like_C"/>
</dbReference>
<dbReference type="AlphaFoldDB" id="A0A2A8D085"/>
<evidence type="ECO:0000256" key="7">
    <source>
        <dbReference type="ARBA" id="ARBA00022723"/>
    </source>
</evidence>
<dbReference type="PROSITE" id="PS50999">
    <property type="entry name" value="COX2_TM"/>
    <property type="match status" value="1"/>
</dbReference>
<keyword evidence="8" id="KW-1278">Translocase</keyword>
<keyword evidence="23" id="KW-1185">Reference proteome</keyword>
<dbReference type="InterPro" id="IPR014222">
    <property type="entry name" value="Cyt_c_oxidase_su2"/>
</dbReference>
<evidence type="ECO:0000256" key="6">
    <source>
        <dbReference type="ARBA" id="ARBA00022692"/>
    </source>
</evidence>
<evidence type="ECO:0000256" key="13">
    <source>
        <dbReference type="ARBA" id="ARBA00023136"/>
    </source>
</evidence>
<evidence type="ECO:0000256" key="15">
    <source>
        <dbReference type="PROSITE-ProRule" id="PRU00433"/>
    </source>
</evidence>
<evidence type="ECO:0000256" key="8">
    <source>
        <dbReference type="ARBA" id="ARBA00022967"/>
    </source>
</evidence>
<evidence type="ECO:0000259" key="20">
    <source>
        <dbReference type="PROSITE" id="PS50999"/>
    </source>
</evidence>
<protein>
    <recommendedName>
        <fullName evidence="17">Cytochrome c oxidase subunit 2</fullName>
        <ecNumber evidence="17">7.1.1.9</ecNumber>
    </recommendedName>
</protein>
<evidence type="ECO:0000313" key="23">
    <source>
        <dbReference type="Proteomes" id="UP000220102"/>
    </source>
</evidence>
<dbReference type="Proteomes" id="UP000220102">
    <property type="component" value="Unassembled WGS sequence"/>
</dbReference>
<dbReference type="InterPro" id="IPR001505">
    <property type="entry name" value="Copper_CuA"/>
</dbReference>
<dbReference type="Gene3D" id="1.10.287.90">
    <property type="match status" value="1"/>
</dbReference>
<evidence type="ECO:0000256" key="5">
    <source>
        <dbReference type="ARBA" id="ARBA00022660"/>
    </source>
</evidence>
<gene>
    <name evidence="22" type="primary">coxB</name>
    <name evidence="22" type="ORF">CRI94_04830</name>
</gene>
<dbReference type="PROSITE" id="PS51007">
    <property type="entry name" value="CYTC"/>
    <property type="match status" value="1"/>
</dbReference>
<dbReference type="PROSITE" id="PS00078">
    <property type="entry name" value="COX2"/>
    <property type="match status" value="1"/>
</dbReference>
<name>A0A2A8D085_9BACT</name>
<evidence type="ECO:0000256" key="1">
    <source>
        <dbReference type="ARBA" id="ARBA00004141"/>
    </source>
</evidence>
<evidence type="ECO:0000256" key="2">
    <source>
        <dbReference type="ARBA" id="ARBA00007866"/>
    </source>
</evidence>
<accession>A0A2A8D085</accession>
<dbReference type="Gene3D" id="2.60.40.420">
    <property type="entry name" value="Cupredoxins - blue copper proteins"/>
    <property type="match status" value="1"/>
</dbReference>
<comment type="similarity">
    <text evidence="2 16">Belongs to the cytochrome c oxidase subunit 2 family.</text>
</comment>
<dbReference type="Pfam" id="PF02790">
    <property type="entry name" value="COX2_TM"/>
    <property type="match status" value="1"/>
</dbReference>
<evidence type="ECO:0000256" key="18">
    <source>
        <dbReference type="SAM" id="Phobius"/>
    </source>
</evidence>
<keyword evidence="9 16" id="KW-0249">Electron transport</keyword>
<feature type="domain" description="Cytochrome oxidase subunit II transmembrane region profile" evidence="20">
    <location>
        <begin position="1"/>
        <end position="97"/>
    </location>
</feature>
<feature type="transmembrane region" description="Helical" evidence="18">
    <location>
        <begin position="66"/>
        <end position="87"/>
    </location>
</feature>
<dbReference type="Gene3D" id="1.10.760.10">
    <property type="entry name" value="Cytochrome c-like domain"/>
    <property type="match status" value="1"/>
</dbReference>
<evidence type="ECO:0000256" key="11">
    <source>
        <dbReference type="ARBA" id="ARBA00023004"/>
    </source>
</evidence>
<evidence type="ECO:0000259" key="21">
    <source>
        <dbReference type="PROSITE" id="PS51007"/>
    </source>
</evidence>
<evidence type="ECO:0000256" key="9">
    <source>
        <dbReference type="ARBA" id="ARBA00022982"/>
    </source>
</evidence>
<keyword evidence="10 18" id="KW-1133">Transmembrane helix</keyword>